<dbReference type="GO" id="GO:0004252">
    <property type="term" value="F:serine-type endopeptidase activity"/>
    <property type="evidence" value="ECO:0007669"/>
    <property type="project" value="UniProtKB-UniRule"/>
</dbReference>
<feature type="signal peptide" evidence="7">
    <location>
        <begin position="1"/>
        <end position="32"/>
    </location>
</feature>
<feature type="active site" description="Charge relay system" evidence="5">
    <location>
        <position position="335"/>
    </location>
</feature>
<evidence type="ECO:0000256" key="3">
    <source>
        <dbReference type="ARBA" id="ARBA00022801"/>
    </source>
</evidence>
<dbReference type="InterPro" id="IPR022398">
    <property type="entry name" value="Peptidase_S8_His-AS"/>
</dbReference>
<feature type="active site" description="Charge relay system" evidence="5">
    <location>
        <position position="805"/>
    </location>
</feature>
<evidence type="ECO:0000256" key="5">
    <source>
        <dbReference type="PROSITE-ProRule" id="PRU01240"/>
    </source>
</evidence>
<name>A0AAD3HHY2_9CHLO</name>
<keyword evidence="2 5" id="KW-0645">Protease</keyword>
<protein>
    <recommendedName>
        <fullName evidence="12">Peptidase S8/S53 domain-containing protein</fullName>
    </recommendedName>
</protein>
<dbReference type="PANTHER" id="PTHR43399">
    <property type="entry name" value="SUBTILISIN-RELATED"/>
    <property type="match status" value="1"/>
</dbReference>
<reference evidence="10 11" key="1">
    <citation type="journal article" date="2021" name="Sci. Rep.">
        <title>Genome sequencing of the multicellular alga Astrephomene provides insights into convergent evolution of germ-soma differentiation.</title>
        <authorList>
            <person name="Yamashita S."/>
            <person name="Yamamoto K."/>
            <person name="Matsuzaki R."/>
            <person name="Suzuki S."/>
            <person name="Yamaguchi H."/>
            <person name="Hirooka S."/>
            <person name="Minakuchi Y."/>
            <person name="Miyagishima S."/>
            <person name="Kawachi M."/>
            <person name="Toyoda A."/>
            <person name="Nozaki H."/>
        </authorList>
    </citation>
    <scope>NUCLEOTIDE SEQUENCE [LARGE SCALE GENOMIC DNA]</scope>
    <source>
        <strain evidence="10 11">NIES-4017</strain>
    </source>
</reference>
<dbReference type="InterPro" id="IPR003137">
    <property type="entry name" value="PA_domain"/>
</dbReference>
<dbReference type="SUPFAM" id="SSF49785">
    <property type="entry name" value="Galactose-binding domain-like"/>
    <property type="match status" value="1"/>
</dbReference>
<feature type="compositionally biased region" description="Pro residues" evidence="6">
    <location>
        <begin position="408"/>
        <end position="419"/>
    </location>
</feature>
<evidence type="ECO:0000256" key="2">
    <source>
        <dbReference type="ARBA" id="ARBA00022670"/>
    </source>
</evidence>
<feature type="domain" description="PA" evidence="9">
    <location>
        <begin position="641"/>
        <end position="729"/>
    </location>
</feature>
<gene>
    <name evidence="10" type="ORF">Agub_g1899</name>
</gene>
<dbReference type="PROSITE" id="PS00138">
    <property type="entry name" value="SUBTILASE_SER"/>
    <property type="match status" value="1"/>
</dbReference>
<evidence type="ECO:0008006" key="12">
    <source>
        <dbReference type="Google" id="ProtNLM"/>
    </source>
</evidence>
<dbReference type="GO" id="GO:0006508">
    <property type="term" value="P:proteolysis"/>
    <property type="evidence" value="ECO:0007669"/>
    <property type="project" value="UniProtKB-KW"/>
</dbReference>
<feature type="region of interest" description="Disordered" evidence="6">
    <location>
        <begin position="1017"/>
        <end position="1036"/>
    </location>
</feature>
<evidence type="ECO:0000256" key="4">
    <source>
        <dbReference type="ARBA" id="ARBA00022825"/>
    </source>
</evidence>
<keyword evidence="3 5" id="KW-0378">Hydrolase</keyword>
<feature type="region of interest" description="Disordered" evidence="6">
    <location>
        <begin position="404"/>
        <end position="441"/>
    </location>
</feature>
<feature type="active site" description="Charge relay system" evidence="5">
    <location>
        <position position="392"/>
    </location>
</feature>
<evidence type="ECO:0000256" key="7">
    <source>
        <dbReference type="SAM" id="SignalP"/>
    </source>
</evidence>
<dbReference type="PANTHER" id="PTHR43399:SF4">
    <property type="entry name" value="CELL WALL-ASSOCIATED PROTEASE"/>
    <property type="match status" value="1"/>
</dbReference>
<proteinExistence type="inferred from homology"/>
<feature type="region of interest" description="Disordered" evidence="6">
    <location>
        <begin position="887"/>
        <end position="912"/>
    </location>
</feature>
<dbReference type="AlphaFoldDB" id="A0AAD3HHY2"/>
<evidence type="ECO:0000256" key="6">
    <source>
        <dbReference type="SAM" id="MobiDB-lite"/>
    </source>
</evidence>
<keyword evidence="4 5" id="KW-0720">Serine protease</keyword>
<dbReference type="Gene3D" id="3.40.50.200">
    <property type="entry name" value="Peptidase S8/S53 domain"/>
    <property type="match status" value="2"/>
</dbReference>
<evidence type="ECO:0000313" key="10">
    <source>
        <dbReference type="EMBL" id="GFR41226.1"/>
    </source>
</evidence>
<feature type="region of interest" description="Disordered" evidence="6">
    <location>
        <begin position="534"/>
        <end position="553"/>
    </location>
</feature>
<dbReference type="Pfam" id="PF02225">
    <property type="entry name" value="PA"/>
    <property type="match status" value="1"/>
</dbReference>
<evidence type="ECO:0000259" key="9">
    <source>
        <dbReference type="Pfam" id="PF02225"/>
    </source>
</evidence>
<accession>A0AAD3HHY2</accession>
<dbReference type="InterPro" id="IPR023828">
    <property type="entry name" value="Peptidase_S8_Ser-AS"/>
</dbReference>
<dbReference type="SUPFAM" id="SSF52743">
    <property type="entry name" value="Subtilisin-like"/>
    <property type="match status" value="1"/>
</dbReference>
<dbReference type="EMBL" id="BMAR01000001">
    <property type="protein sequence ID" value="GFR41226.1"/>
    <property type="molecule type" value="Genomic_DNA"/>
</dbReference>
<feature type="chain" id="PRO_5041926664" description="Peptidase S8/S53 domain-containing protein" evidence="7">
    <location>
        <begin position="33"/>
        <end position="1126"/>
    </location>
</feature>
<comment type="caution">
    <text evidence="10">The sequence shown here is derived from an EMBL/GenBank/DDBJ whole genome shotgun (WGS) entry which is preliminary data.</text>
</comment>
<feature type="compositionally biased region" description="Pro residues" evidence="6">
    <location>
        <begin position="1097"/>
        <end position="1111"/>
    </location>
</feature>
<dbReference type="PROSITE" id="PS51892">
    <property type="entry name" value="SUBTILASE"/>
    <property type="match status" value="1"/>
</dbReference>
<dbReference type="Gene3D" id="2.60.120.380">
    <property type="match status" value="1"/>
</dbReference>
<dbReference type="InterPro" id="IPR008979">
    <property type="entry name" value="Galactose-bd-like_sf"/>
</dbReference>
<feature type="compositionally biased region" description="Low complexity" evidence="6">
    <location>
        <begin position="1117"/>
        <end position="1126"/>
    </location>
</feature>
<dbReference type="InterPro" id="IPR000209">
    <property type="entry name" value="Peptidase_S8/S53_dom"/>
</dbReference>
<evidence type="ECO:0000256" key="1">
    <source>
        <dbReference type="ARBA" id="ARBA00011073"/>
    </source>
</evidence>
<feature type="region of interest" description="Disordered" evidence="6">
    <location>
        <begin position="1088"/>
        <end position="1126"/>
    </location>
</feature>
<keyword evidence="11" id="KW-1185">Reference proteome</keyword>
<feature type="domain" description="Peptidase S8/S53" evidence="8">
    <location>
        <begin position="326"/>
        <end position="829"/>
    </location>
</feature>
<dbReference type="InterPro" id="IPR051048">
    <property type="entry name" value="Peptidase_S8/S53_subtilisin"/>
</dbReference>
<comment type="similarity">
    <text evidence="1 5">Belongs to the peptidase S8 family.</text>
</comment>
<sequence>MRMSLRRQPGWWSPLLLPAFVVILNCVAMCRSHPSINVYLRTGILQLGNERSTSQQPPMQDFDSLPAGLPALLRAQSFYVSYADASSRDALHQYLTRKAALIYSYVPDNTWLVHTTTYVISAVLEQGLAVYAVPCTSQHKIAPEWSGLLEDGGVASGWAVAGSGSTSGSSSSAAASALENSAVNEGGKKKYIITAQIFSPATFGNSDATRALAKQLAASWLQPLADVIRAAEPNRSQDAAAACTPRLRARGQLLQAVVCASDTATAITWLAARSEVHWLEPTPRLTRRDIWGDLLVQAGGRGLGEAAYAQPTNVAGHRFWSRGLDGNAQVVGISDTGLDTDSCYFFDPLVPDVWRRMVYDPTGLCGKVLNTAAHRKLASYCAFQDFGDADGHGTHVTGIAVGACSSPATPPSPPLSPPPKPKRRPPPPPGNATDDSSTAGPAATVVQSQLPYIVDEATGMAPGARLAFYDIMDRQGTYGLPPYGDLLSYQLGAGALIESDSWGSKQTYWYNSLSQQLDEFLWHYPQLLVLNAAGNDGRTQPPPPNGTVSAPANAKNSVAVGSSVSATSSSGNEGSLWLQLWTGGPDPASANAAASSNGSTAPAPPPGINASLQLNLYFQLNTTASDFRTLRDLDGSVLEIVVAAPSTACRKLTNAAQIKPAASSGLPKLAVLLQGSCALANKVAAAATAGAAAVAIANDSPGPQTVLIGNTNNATLPVAGLQQAVGQQLITALSAGLRVFARASWQPRALYDNIPSYSAYGPTWDGRIKPDVVTPGVNVLSAYTDFVAAGLSDGCKLRQRLSGTSMSAPLAAGAAALARQYFTTGFYPLGRNDTPGAAPFAPSGMLLKAVLIGGAYDMSGVSEQTLLPLQPTPSALQGYGRVDLSRSLPLSDDPTTASAPPPPPPTTTTASATCSPRLQLVDLVPISEGAVHSYRLTARAAGPIVVTLVWVDVPADLRADVALVNNLDLQVVITPATANATAGATGSSSNATQTVVVWGNPGWNRGIGARNWGIGSSGGGGVNSTSNGSGADDRNNVERVTIGSDVTGTLEVRVLGTAINSRFISRFASDVQRYALTVHGCFSGLLVSKYNPDPRAKPPPPPSSPPSPTPPKKATKKPPSSLRHRI</sequence>
<dbReference type="InterPro" id="IPR036852">
    <property type="entry name" value="Peptidase_S8/S53_dom_sf"/>
</dbReference>
<dbReference type="Pfam" id="PF00082">
    <property type="entry name" value="Peptidase_S8"/>
    <property type="match status" value="1"/>
</dbReference>
<dbReference type="PROSITE" id="PS00137">
    <property type="entry name" value="SUBTILASE_HIS"/>
    <property type="match status" value="1"/>
</dbReference>
<keyword evidence="7" id="KW-0732">Signal</keyword>
<evidence type="ECO:0000313" key="11">
    <source>
        <dbReference type="Proteomes" id="UP001054857"/>
    </source>
</evidence>
<evidence type="ECO:0000259" key="8">
    <source>
        <dbReference type="Pfam" id="PF00082"/>
    </source>
</evidence>
<organism evidence="10 11">
    <name type="scientific">Astrephomene gubernaculifera</name>
    <dbReference type="NCBI Taxonomy" id="47775"/>
    <lineage>
        <taxon>Eukaryota</taxon>
        <taxon>Viridiplantae</taxon>
        <taxon>Chlorophyta</taxon>
        <taxon>core chlorophytes</taxon>
        <taxon>Chlorophyceae</taxon>
        <taxon>CS clade</taxon>
        <taxon>Chlamydomonadales</taxon>
        <taxon>Astrephomenaceae</taxon>
        <taxon>Astrephomene</taxon>
    </lineage>
</organism>
<dbReference type="Proteomes" id="UP001054857">
    <property type="component" value="Unassembled WGS sequence"/>
</dbReference>